<feature type="topological domain" description="Extracellular" evidence="8">
    <location>
        <begin position="1"/>
        <end position="6"/>
    </location>
</feature>
<accession>A0A2V3W2N2</accession>
<comment type="caution">
    <text evidence="10">The sequence shown here is derived from an EMBL/GenBank/DDBJ whole genome shotgun (WGS) entry which is preliminary data.</text>
</comment>
<evidence type="ECO:0000313" key="11">
    <source>
        <dbReference type="Proteomes" id="UP000247922"/>
    </source>
</evidence>
<keyword evidence="7 8" id="KW-0131">Cell cycle</keyword>
<evidence type="ECO:0000256" key="5">
    <source>
        <dbReference type="ARBA" id="ARBA00023136"/>
    </source>
</evidence>
<name>A0A2V3W2N2_9BACI</name>
<feature type="coiled-coil region" evidence="8">
    <location>
        <begin position="102"/>
        <end position="215"/>
    </location>
</feature>
<gene>
    <name evidence="8" type="primary">ezrA</name>
    <name evidence="10" type="ORF">DES38_11422</name>
</gene>
<feature type="coiled-coil region" evidence="8">
    <location>
        <begin position="473"/>
        <end position="500"/>
    </location>
</feature>
<reference evidence="10 11" key="1">
    <citation type="submission" date="2018-05" db="EMBL/GenBank/DDBJ databases">
        <title>Genomic Encyclopedia of Type Strains, Phase IV (KMG-IV): sequencing the most valuable type-strain genomes for metagenomic binning, comparative biology and taxonomic classification.</title>
        <authorList>
            <person name="Goeker M."/>
        </authorList>
    </citation>
    <scope>NUCLEOTIDE SEQUENCE [LARGE SCALE GENOMIC DNA]</scope>
    <source>
        <strain evidence="10 11">DSM 22440</strain>
    </source>
</reference>
<keyword evidence="3 8" id="KW-1133">Transmembrane helix</keyword>
<keyword evidence="8" id="KW-1003">Cell membrane</keyword>
<keyword evidence="1 8" id="KW-0132">Cell division</keyword>
<sequence>MGGYTSYIIGAILVVITLIIIGLVLRKRIYDQVDKLEAWKMDIMHRQVTAELQRVKALNLSGETQDKFESWKETWDQILTRELPDIEEFLFDAEEAADRFRINTSKKNLKTVESILNQIEETIEKMYQELEELLDSEKQSRNEVEKVLPRIKALRHTLLENRHLYGRAEQRYENEINEQQVNLDRFYSECDEGNYLEARQIIAEVNEQLDDLTDRMEEFPIIFKKLKRELPERLNELKAGIKEMKQAGYRIDNDAYDKELTQFDSQLEGYIHHVEEKENPEIYEWLTHVEERIQEIYATLENEAKAKQYIERHTDQASHDLQTQVSVFDQTAEEVAELQKTYLLEGCDLELYDNLQKWMHQIERDYNQLLNGLSNEEETYSVLKDQLDLIRQDLEKFHQSHIEFQEQVRMIRKDEIAAKSSIITLGRQVYELEKLLTKSNLPGVPSYLWSLDSEAKEAIQQVEDKLAMQPLDMGEVNHKLKEAEQAVDILSKKAQLMIEQAYLVEQVIQYANRYRSQYPMLKAKLLEAEQLFYHFHYEEALELATQSLEEVDPGAVKRLESKIELPV</sequence>
<evidence type="ECO:0000313" key="10">
    <source>
        <dbReference type="EMBL" id="PXW88160.1"/>
    </source>
</evidence>
<evidence type="ECO:0000256" key="2">
    <source>
        <dbReference type="ARBA" id="ARBA00022692"/>
    </source>
</evidence>
<evidence type="ECO:0000256" key="1">
    <source>
        <dbReference type="ARBA" id="ARBA00022618"/>
    </source>
</evidence>
<keyword evidence="2 8" id="KW-0812">Transmembrane</keyword>
<evidence type="ECO:0000256" key="9">
    <source>
        <dbReference type="SAM" id="Phobius"/>
    </source>
</evidence>
<dbReference type="Pfam" id="PF06160">
    <property type="entry name" value="EzrA"/>
    <property type="match status" value="1"/>
</dbReference>
<evidence type="ECO:0000256" key="7">
    <source>
        <dbReference type="ARBA" id="ARBA00023306"/>
    </source>
</evidence>
<keyword evidence="11" id="KW-1185">Reference proteome</keyword>
<dbReference type="AlphaFoldDB" id="A0A2V3W2N2"/>
<comment type="function">
    <text evidence="8">Negative regulator of FtsZ ring formation; modulates the frequency and position of FtsZ ring formation. Inhibits FtsZ ring formation at polar sites. Interacts either with FtsZ or with one of its binding partners to promote depolymerization.</text>
</comment>
<comment type="similarity">
    <text evidence="8">Belongs to the EzrA family.</text>
</comment>
<dbReference type="EMBL" id="QJJR01000014">
    <property type="protein sequence ID" value="PXW88160.1"/>
    <property type="molecule type" value="Genomic_DNA"/>
</dbReference>
<feature type="coiled-coil region" evidence="8">
    <location>
        <begin position="359"/>
        <end position="393"/>
    </location>
</feature>
<dbReference type="GO" id="GO:0000921">
    <property type="term" value="P:septin ring assembly"/>
    <property type="evidence" value="ECO:0007669"/>
    <property type="project" value="InterPro"/>
</dbReference>
<evidence type="ECO:0000256" key="4">
    <source>
        <dbReference type="ARBA" id="ARBA00023054"/>
    </source>
</evidence>
<comment type="subcellular location">
    <subcellularLocation>
        <location evidence="8">Cell membrane</location>
        <topology evidence="8">Single-pass membrane protein</topology>
    </subcellularLocation>
    <text evidence="8">Colocalized with FtsZ to the nascent septal site.</text>
</comment>
<evidence type="ECO:0000256" key="8">
    <source>
        <dbReference type="HAMAP-Rule" id="MF_00728"/>
    </source>
</evidence>
<protein>
    <recommendedName>
        <fullName evidence="8">Septation ring formation regulator EzrA</fullName>
    </recommendedName>
</protein>
<feature type="transmembrane region" description="Helical" evidence="9">
    <location>
        <begin position="6"/>
        <end position="25"/>
    </location>
</feature>
<organism evidence="10 11">
    <name type="scientific">Streptohalobacillus salinus</name>
    <dbReference type="NCBI Taxonomy" id="621096"/>
    <lineage>
        <taxon>Bacteria</taxon>
        <taxon>Bacillati</taxon>
        <taxon>Bacillota</taxon>
        <taxon>Bacilli</taxon>
        <taxon>Bacillales</taxon>
        <taxon>Bacillaceae</taxon>
        <taxon>Streptohalobacillus</taxon>
    </lineage>
</organism>
<proteinExistence type="inferred from homology"/>
<dbReference type="RefSeq" id="WP_110251976.1">
    <property type="nucleotide sequence ID" value="NZ_QJJR01000014.1"/>
</dbReference>
<dbReference type="Proteomes" id="UP000247922">
    <property type="component" value="Unassembled WGS sequence"/>
</dbReference>
<dbReference type="HAMAP" id="MF_00728">
    <property type="entry name" value="EzrA"/>
    <property type="match status" value="1"/>
</dbReference>
<evidence type="ECO:0000256" key="3">
    <source>
        <dbReference type="ARBA" id="ARBA00022989"/>
    </source>
</evidence>
<keyword evidence="6 8" id="KW-0717">Septation</keyword>
<dbReference type="GO" id="GO:0000917">
    <property type="term" value="P:division septum assembly"/>
    <property type="evidence" value="ECO:0007669"/>
    <property type="project" value="UniProtKB-KW"/>
</dbReference>
<dbReference type="OrthoDB" id="1654473at2"/>
<keyword evidence="5 8" id="KW-0472">Membrane</keyword>
<dbReference type="InterPro" id="IPR010379">
    <property type="entry name" value="EzrA"/>
</dbReference>
<keyword evidence="4 8" id="KW-0175">Coiled coil</keyword>
<evidence type="ECO:0000256" key="6">
    <source>
        <dbReference type="ARBA" id="ARBA00023210"/>
    </source>
</evidence>
<dbReference type="GO" id="GO:0005886">
    <property type="term" value="C:plasma membrane"/>
    <property type="evidence" value="ECO:0007669"/>
    <property type="project" value="UniProtKB-SubCell"/>
</dbReference>
<feature type="topological domain" description="Cytoplasmic" evidence="8">
    <location>
        <begin position="26"/>
        <end position="567"/>
    </location>
</feature>
<dbReference type="GO" id="GO:0005940">
    <property type="term" value="C:septin ring"/>
    <property type="evidence" value="ECO:0007669"/>
    <property type="project" value="InterPro"/>
</dbReference>